<evidence type="ECO:0000259" key="2">
    <source>
        <dbReference type="Pfam" id="PF01050"/>
    </source>
</evidence>
<dbReference type="InterPro" id="IPR029044">
    <property type="entry name" value="Nucleotide-diphossugar_trans"/>
</dbReference>
<dbReference type="Proteomes" id="UP000325218">
    <property type="component" value="Unassembled WGS sequence"/>
</dbReference>
<keyword evidence="4" id="KW-1185">Reference proteome</keyword>
<dbReference type="AlphaFoldDB" id="A0A5D0CIY5"/>
<feature type="domain" description="Nucleotidyl transferase" evidence="1">
    <location>
        <begin position="4"/>
        <end position="265"/>
    </location>
</feature>
<evidence type="ECO:0000313" key="3">
    <source>
        <dbReference type="EMBL" id="TYA10033.1"/>
    </source>
</evidence>
<dbReference type="PANTHER" id="PTHR46390:SF1">
    <property type="entry name" value="MANNOSE-1-PHOSPHATE GUANYLYLTRANSFERASE"/>
    <property type="match status" value="1"/>
</dbReference>
<dbReference type="GO" id="GO:0009298">
    <property type="term" value="P:GDP-mannose biosynthetic process"/>
    <property type="evidence" value="ECO:0007669"/>
    <property type="project" value="TreeGrafter"/>
</dbReference>
<protein>
    <submittedName>
        <fullName evidence="3">Mannose-1-phosphate guanylyltransferase</fullName>
    </submittedName>
</protein>
<dbReference type="PANTHER" id="PTHR46390">
    <property type="entry name" value="MANNOSE-1-PHOSPHATE GUANYLYLTRANSFERASE"/>
    <property type="match status" value="1"/>
</dbReference>
<dbReference type="InterPro" id="IPR011051">
    <property type="entry name" value="RmlC_Cupin_sf"/>
</dbReference>
<dbReference type="InterPro" id="IPR001538">
    <property type="entry name" value="Man6P_isomerase-2_C"/>
</dbReference>
<accession>A0A5D0CIY5</accession>
<gene>
    <name evidence="3" type="ORF">FRY98_25865</name>
</gene>
<dbReference type="SUPFAM" id="SSF53448">
    <property type="entry name" value="Nucleotide-diphospho-sugar transferases"/>
    <property type="match status" value="1"/>
</dbReference>
<dbReference type="SUPFAM" id="SSF51182">
    <property type="entry name" value="RmlC-like cupins"/>
    <property type="match status" value="1"/>
</dbReference>
<dbReference type="InterPro" id="IPR005835">
    <property type="entry name" value="NTP_transferase_dom"/>
</dbReference>
<organism evidence="3 4">
    <name type="scientific">Paenibacillus faecis</name>
    <dbReference type="NCBI Taxonomy" id="862114"/>
    <lineage>
        <taxon>Bacteria</taxon>
        <taxon>Bacillati</taxon>
        <taxon>Bacillota</taxon>
        <taxon>Bacilli</taxon>
        <taxon>Bacillales</taxon>
        <taxon>Paenibacillaceae</taxon>
        <taxon>Paenibacillus</taxon>
    </lineage>
</organism>
<dbReference type="RefSeq" id="WP_148457604.1">
    <property type="nucleotide sequence ID" value="NZ_VSDO01000006.1"/>
</dbReference>
<dbReference type="EMBL" id="VSDO01000006">
    <property type="protein sequence ID" value="TYA10033.1"/>
    <property type="molecule type" value="Genomic_DNA"/>
</dbReference>
<sequence>MHLILLCGGAGKRLWPLSNEQRSKLFVELLPSPEGGRESMLGRVCRQLDQTDLLRSTLLVSQQNQAGLASRHTKGLIPIIGEPFKRGTFTAAALATVYLQSRLKVRADDIICIAPADVFAGDDFFATFKLLPDLLKAAKSDIALIGTTPTHASDQYGYILPGNRDRSGFIPVAEFLEKPDSGLAETLLGRKALWNCGVYAFKTSFMLASMENAGMPAHFDDLLRIYEQLPERSFDKQVAEQTKNAVVLPYTGVWRDIGSWEALSQLLDANVCGNGSISGHSPGSHIVNELPYPIHVLGVPGIIAAASPDGILIADKTSSNEIKAQLGDAPMEPMYEETKWGNYRVIDRFPGGGSTDVLTVKLTLFPGNHIGLRCHRTGFKAWTVLSGSGQVILDGQAFEVKAGDQFSITSQGSYAIGTETGMEILEVRCGETLNVDDMPLEGYDWKDIVERAQKPD</sequence>
<dbReference type="Pfam" id="PF00483">
    <property type="entry name" value="NTP_transferase"/>
    <property type="match status" value="1"/>
</dbReference>
<dbReference type="Gene3D" id="3.90.550.10">
    <property type="entry name" value="Spore Coat Polysaccharide Biosynthesis Protein SpsA, Chain A"/>
    <property type="match status" value="1"/>
</dbReference>
<dbReference type="InterPro" id="IPR014710">
    <property type="entry name" value="RmlC-like_jellyroll"/>
</dbReference>
<evidence type="ECO:0000313" key="4">
    <source>
        <dbReference type="Proteomes" id="UP000325218"/>
    </source>
</evidence>
<reference evidence="3 4" key="1">
    <citation type="submission" date="2019-08" db="EMBL/GenBank/DDBJ databases">
        <title>Genome sequencing of Paenibacillus faecis DSM 23593(T).</title>
        <authorList>
            <person name="Kook J.-K."/>
            <person name="Park S.-N."/>
            <person name="Lim Y.K."/>
        </authorList>
    </citation>
    <scope>NUCLEOTIDE SEQUENCE [LARGE SCALE GENOMIC DNA]</scope>
    <source>
        <strain evidence="3 4">DSM 23593</strain>
    </source>
</reference>
<name>A0A5D0CIY5_9BACL</name>
<proteinExistence type="predicted"/>
<dbReference type="GO" id="GO:0005976">
    <property type="term" value="P:polysaccharide metabolic process"/>
    <property type="evidence" value="ECO:0007669"/>
    <property type="project" value="InterPro"/>
</dbReference>
<feature type="domain" description="Mannose-6-phosphate isomerase type II C-terminal" evidence="2">
    <location>
        <begin position="339"/>
        <end position="438"/>
    </location>
</feature>
<dbReference type="Gene3D" id="2.60.120.10">
    <property type="entry name" value="Jelly Rolls"/>
    <property type="match status" value="1"/>
</dbReference>
<comment type="caution">
    <text evidence="3">The sequence shown here is derived from an EMBL/GenBank/DDBJ whole genome shotgun (WGS) entry which is preliminary data.</text>
</comment>
<keyword evidence="3" id="KW-0808">Transferase</keyword>
<dbReference type="Pfam" id="PF01050">
    <property type="entry name" value="MannoseP_isomer"/>
    <property type="match status" value="1"/>
</dbReference>
<evidence type="ECO:0000259" key="1">
    <source>
        <dbReference type="Pfam" id="PF00483"/>
    </source>
</evidence>
<dbReference type="OrthoDB" id="9806359at2"/>
<dbReference type="InterPro" id="IPR051161">
    <property type="entry name" value="Mannose-6P_isomerase_type2"/>
</dbReference>
<dbReference type="GO" id="GO:0004475">
    <property type="term" value="F:mannose-1-phosphate guanylyltransferase (GTP) activity"/>
    <property type="evidence" value="ECO:0007669"/>
    <property type="project" value="TreeGrafter"/>
</dbReference>
<keyword evidence="3" id="KW-0548">Nucleotidyltransferase</keyword>